<dbReference type="SUPFAM" id="SSF52540">
    <property type="entry name" value="P-loop containing nucleoside triphosphate hydrolases"/>
    <property type="match status" value="1"/>
</dbReference>
<dbReference type="Gene3D" id="3.40.50.300">
    <property type="entry name" value="P-loop containing nucleotide triphosphate hydrolases"/>
    <property type="match status" value="2"/>
</dbReference>
<sequence length="444" mass="49128">MLRRIRLVQFKNFEDATLALGPFTLLVGANAAGKSNVREALRFLHGVGRGYTLAEIFGGKYAAGERQWEGLRGGVREASFRREGNLRGEGSFVIEADVGPAAGELPGFERRYHIEVETSPAPRVAAESLHAGGQSPSLLYGTRPARDPSSSEAFHGLIEALEGPTEPPQPTEVFFRSERPIVSRILSYLEGDPEEREAFHDKIELDVKATVSAFASMRFVDPVPDAMRQPSVPGQRTLSDRGENLSSVLQTICSREDTKAELLHWLRALTPMDVVDLKFPADLRGQVLLVLVEKDGTELSAYSASEGTLRFLGILAALLSPESALFFFEEIENGLHPSRLRLLLDLIHARTRDGRIQVVATTHSPALLAQLDDELLAHAWLVYRLEGERSGRTVRLVDVPDAERVLRSHDRGDLLASGWFEDMLEFAASPRERIKRVPREEGAP</sequence>
<organism evidence="2 3">
    <name type="scientific">Sorangium cellulosum</name>
    <name type="common">Polyangium cellulosum</name>
    <dbReference type="NCBI Taxonomy" id="56"/>
    <lineage>
        <taxon>Bacteria</taxon>
        <taxon>Pseudomonadati</taxon>
        <taxon>Myxococcota</taxon>
        <taxon>Polyangia</taxon>
        <taxon>Polyangiales</taxon>
        <taxon>Polyangiaceae</taxon>
        <taxon>Sorangium</taxon>
    </lineage>
</organism>
<proteinExistence type="predicted"/>
<dbReference type="InterPro" id="IPR003959">
    <property type="entry name" value="ATPase_AAA_core"/>
</dbReference>
<dbReference type="GO" id="GO:0005524">
    <property type="term" value="F:ATP binding"/>
    <property type="evidence" value="ECO:0007669"/>
    <property type="project" value="InterPro"/>
</dbReference>
<accession>A0A4P2QTV2</accession>
<protein>
    <submittedName>
        <fullName evidence="2">ATPase</fullName>
    </submittedName>
</protein>
<dbReference type="EMBL" id="CP012672">
    <property type="protein sequence ID" value="AUX33536.1"/>
    <property type="molecule type" value="Genomic_DNA"/>
</dbReference>
<dbReference type="GO" id="GO:0000731">
    <property type="term" value="P:DNA synthesis involved in DNA repair"/>
    <property type="evidence" value="ECO:0007669"/>
    <property type="project" value="TreeGrafter"/>
</dbReference>
<dbReference type="PIRSF" id="PIRSF029347">
    <property type="entry name" value="RecF"/>
    <property type="match status" value="1"/>
</dbReference>
<evidence type="ECO:0000313" key="2">
    <source>
        <dbReference type="EMBL" id="AUX33536.1"/>
    </source>
</evidence>
<dbReference type="InterPro" id="IPR027417">
    <property type="entry name" value="P-loop_NTPase"/>
</dbReference>
<dbReference type="RefSeq" id="WP_129576888.1">
    <property type="nucleotide sequence ID" value="NZ_CP012672.1"/>
</dbReference>
<dbReference type="PANTHER" id="PTHR32182">
    <property type="entry name" value="DNA REPLICATION AND REPAIR PROTEIN RECF"/>
    <property type="match status" value="1"/>
</dbReference>
<feature type="domain" description="ATPase AAA-type core" evidence="1">
    <location>
        <begin position="290"/>
        <end position="369"/>
    </location>
</feature>
<dbReference type="Pfam" id="PF13304">
    <property type="entry name" value="AAA_21"/>
    <property type="match status" value="2"/>
</dbReference>
<evidence type="ECO:0000313" key="3">
    <source>
        <dbReference type="Proteomes" id="UP000295497"/>
    </source>
</evidence>
<dbReference type="GO" id="GO:0006302">
    <property type="term" value="P:double-strand break repair"/>
    <property type="evidence" value="ECO:0007669"/>
    <property type="project" value="TreeGrafter"/>
</dbReference>
<name>A0A4P2QTV2_SORCE</name>
<gene>
    <name evidence="2" type="ORF">SOCE836_056960</name>
</gene>
<dbReference type="AlphaFoldDB" id="A0A4P2QTV2"/>
<dbReference type="Proteomes" id="UP000295497">
    <property type="component" value="Chromosome"/>
</dbReference>
<dbReference type="InterPro" id="IPR014555">
    <property type="entry name" value="RecF-like"/>
</dbReference>
<reference evidence="2 3" key="1">
    <citation type="submission" date="2015-09" db="EMBL/GenBank/DDBJ databases">
        <title>Sorangium comparison.</title>
        <authorList>
            <person name="Zaburannyi N."/>
            <person name="Bunk B."/>
            <person name="Overmann J."/>
            <person name="Mueller R."/>
        </authorList>
    </citation>
    <scope>NUCLEOTIDE SEQUENCE [LARGE SCALE GENOMIC DNA]</scope>
    <source>
        <strain evidence="2 3">So ce836</strain>
    </source>
</reference>
<dbReference type="PANTHER" id="PTHR32182:SF22">
    <property type="entry name" value="ATP-DEPENDENT ENDONUCLEASE, OLD FAMILY-RELATED"/>
    <property type="match status" value="1"/>
</dbReference>
<feature type="domain" description="ATPase AAA-type core" evidence="1">
    <location>
        <begin position="23"/>
        <end position="76"/>
    </location>
</feature>
<evidence type="ECO:0000259" key="1">
    <source>
        <dbReference type="Pfam" id="PF13304"/>
    </source>
</evidence>
<dbReference type="GO" id="GO:0016887">
    <property type="term" value="F:ATP hydrolysis activity"/>
    <property type="evidence" value="ECO:0007669"/>
    <property type="project" value="InterPro"/>
</dbReference>